<dbReference type="EMBL" id="GBXM01061218">
    <property type="protein sequence ID" value="JAH47359.1"/>
    <property type="molecule type" value="Transcribed_RNA"/>
</dbReference>
<evidence type="ECO:0000313" key="2">
    <source>
        <dbReference type="EMBL" id="JAH44529.1"/>
    </source>
</evidence>
<keyword evidence="1" id="KW-0812">Transmembrane</keyword>
<proteinExistence type="predicted"/>
<feature type="transmembrane region" description="Helical" evidence="1">
    <location>
        <begin position="6"/>
        <end position="26"/>
    </location>
</feature>
<protein>
    <submittedName>
        <fullName evidence="2">Uncharacterized protein</fullName>
    </submittedName>
</protein>
<keyword evidence="1" id="KW-0472">Membrane</keyword>
<reference evidence="2" key="2">
    <citation type="journal article" date="2015" name="Fish Shellfish Immunol.">
        <title>Early steps in the European eel (Anguilla anguilla)-Vibrio vulnificus interaction in the gills: Role of the RtxA13 toxin.</title>
        <authorList>
            <person name="Callol A."/>
            <person name="Pajuelo D."/>
            <person name="Ebbesson L."/>
            <person name="Teles M."/>
            <person name="MacKenzie S."/>
            <person name="Amaro C."/>
        </authorList>
    </citation>
    <scope>NUCLEOTIDE SEQUENCE</scope>
</reference>
<name>A0A0E9ST42_ANGAN</name>
<sequence>MLYFVSLKLFTHFCHVLILIKWFILLI</sequence>
<dbReference type="EMBL" id="GBXM01073656">
    <property type="protein sequence ID" value="JAH34921.1"/>
    <property type="molecule type" value="Transcribed_RNA"/>
</dbReference>
<dbReference type="AlphaFoldDB" id="A0A0E9ST42"/>
<reference evidence="2" key="1">
    <citation type="submission" date="2014-11" db="EMBL/GenBank/DDBJ databases">
        <authorList>
            <person name="Amaro Gonzalez C."/>
        </authorList>
    </citation>
    <scope>NUCLEOTIDE SEQUENCE</scope>
</reference>
<keyword evidence="1" id="KW-1133">Transmembrane helix</keyword>
<accession>A0A0E9ST42</accession>
<evidence type="ECO:0000256" key="1">
    <source>
        <dbReference type="SAM" id="Phobius"/>
    </source>
</evidence>
<organism evidence="2">
    <name type="scientific">Anguilla anguilla</name>
    <name type="common">European freshwater eel</name>
    <name type="synonym">Muraena anguilla</name>
    <dbReference type="NCBI Taxonomy" id="7936"/>
    <lineage>
        <taxon>Eukaryota</taxon>
        <taxon>Metazoa</taxon>
        <taxon>Chordata</taxon>
        <taxon>Craniata</taxon>
        <taxon>Vertebrata</taxon>
        <taxon>Euteleostomi</taxon>
        <taxon>Actinopterygii</taxon>
        <taxon>Neopterygii</taxon>
        <taxon>Teleostei</taxon>
        <taxon>Anguilliformes</taxon>
        <taxon>Anguillidae</taxon>
        <taxon>Anguilla</taxon>
    </lineage>
</organism>
<dbReference type="EMBL" id="GBXM01064048">
    <property type="protein sequence ID" value="JAH44529.1"/>
    <property type="molecule type" value="Transcribed_RNA"/>
</dbReference>